<dbReference type="PANTHER" id="PTHR30086:SF20">
    <property type="entry name" value="ARGININE EXPORTER PROTEIN ARGO-RELATED"/>
    <property type="match status" value="1"/>
</dbReference>
<feature type="transmembrane region" description="Helical" evidence="6">
    <location>
        <begin position="184"/>
        <end position="204"/>
    </location>
</feature>
<keyword evidence="5 6" id="KW-0472">Membrane</keyword>
<evidence type="ECO:0000313" key="7">
    <source>
        <dbReference type="EMBL" id="MCT8986098.1"/>
    </source>
</evidence>
<organism evidence="7 8">
    <name type="scientific">Shewanella phaeophyticola</name>
    <dbReference type="NCBI Taxonomy" id="2978345"/>
    <lineage>
        <taxon>Bacteria</taxon>
        <taxon>Pseudomonadati</taxon>
        <taxon>Pseudomonadota</taxon>
        <taxon>Gammaproteobacteria</taxon>
        <taxon>Alteromonadales</taxon>
        <taxon>Shewanellaceae</taxon>
        <taxon>Shewanella</taxon>
    </lineage>
</organism>
<evidence type="ECO:0000313" key="8">
    <source>
        <dbReference type="Proteomes" id="UP001431192"/>
    </source>
</evidence>
<accession>A0ABT2P0C1</accession>
<feature type="transmembrane region" description="Helical" evidence="6">
    <location>
        <begin position="111"/>
        <end position="127"/>
    </location>
</feature>
<name>A0ABT2P0C1_9GAMM</name>
<evidence type="ECO:0000256" key="6">
    <source>
        <dbReference type="SAM" id="Phobius"/>
    </source>
</evidence>
<dbReference type="InterPro" id="IPR001123">
    <property type="entry name" value="LeuE-type"/>
</dbReference>
<feature type="transmembrane region" description="Helical" evidence="6">
    <location>
        <begin position="38"/>
        <end position="57"/>
    </location>
</feature>
<evidence type="ECO:0000256" key="1">
    <source>
        <dbReference type="ARBA" id="ARBA00004651"/>
    </source>
</evidence>
<evidence type="ECO:0000256" key="3">
    <source>
        <dbReference type="ARBA" id="ARBA00022692"/>
    </source>
</evidence>
<keyword evidence="4 6" id="KW-1133">Transmembrane helix</keyword>
<protein>
    <submittedName>
        <fullName evidence="7">LysE/ArgO family amino acid transporter</fullName>
    </submittedName>
</protein>
<comment type="subcellular location">
    <subcellularLocation>
        <location evidence="1">Cell membrane</location>
        <topology evidence="1">Multi-pass membrane protein</topology>
    </subcellularLocation>
</comment>
<evidence type="ECO:0000256" key="2">
    <source>
        <dbReference type="ARBA" id="ARBA00022475"/>
    </source>
</evidence>
<evidence type="ECO:0000256" key="4">
    <source>
        <dbReference type="ARBA" id="ARBA00022989"/>
    </source>
</evidence>
<dbReference type="EMBL" id="JAODOQ010000001">
    <property type="protein sequence ID" value="MCT8986098.1"/>
    <property type="molecule type" value="Genomic_DNA"/>
</dbReference>
<dbReference type="PANTHER" id="PTHR30086">
    <property type="entry name" value="ARGININE EXPORTER PROTEIN ARGO"/>
    <property type="match status" value="1"/>
</dbReference>
<dbReference type="Proteomes" id="UP001431192">
    <property type="component" value="Unassembled WGS sequence"/>
</dbReference>
<keyword evidence="2" id="KW-1003">Cell membrane</keyword>
<dbReference type="RefSeq" id="WP_261732551.1">
    <property type="nucleotide sequence ID" value="NZ_JAODOQ010000001.1"/>
</dbReference>
<comment type="caution">
    <text evidence="7">The sequence shown here is derived from an EMBL/GenBank/DDBJ whole genome shotgun (WGS) entry which is preliminary data.</text>
</comment>
<reference evidence="7" key="1">
    <citation type="submission" date="2022-09" db="EMBL/GenBank/DDBJ databases">
        <title>Shewanella sp. KJ10-1 sp.nov, isolated from marine algae.</title>
        <authorList>
            <person name="Butt M."/>
            <person name="Lee J.K."/>
            <person name="Kim J.M."/>
            <person name="Choi D.G."/>
        </authorList>
    </citation>
    <scope>NUCLEOTIDE SEQUENCE</scope>
    <source>
        <strain evidence="7">KJ10-1</strain>
    </source>
</reference>
<proteinExistence type="predicted"/>
<keyword evidence="8" id="KW-1185">Reference proteome</keyword>
<evidence type="ECO:0000256" key="5">
    <source>
        <dbReference type="ARBA" id="ARBA00023136"/>
    </source>
</evidence>
<sequence length="212" mass="22873">MAISALLQGLILGVGMIIPIGAQNAYLLSQGIKRNHHFLAATICMLCDVILIGLGIFGGGKLIASSEWLMLIIAWGGISFLIVYAAISFTKVWKNHYQTTTHEAATNSRKHIIGTTLAVTLLNPHVYLDTVMILGSVGGMFEGNERWAFAIGTVLASVLWFYSLAFGAAKLAPWLGKPQIQRMVDALVGAIMLFIAYSVFNTLLNNGATLPH</sequence>
<feature type="transmembrane region" description="Helical" evidence="6">
    <location>
        <begin position="6"/>
        <end position="26"/>
    </location>
</feature>
<keyword evidence="3 6" id="KW-0812">Transmembrane</keyword>
<gene>
    <name evidence="7" type="ORF">N4T56_05850</name>
</gene>
<dbReference type="Pfam" id="PF01810">
    <property type="entry name" value="LysE"/>
    <property type="match status" value="1"/>
</dbReference>
<feature type="transmembrane region" description="Helical" evidence="6">
    <location>
        <begin position="69"/>
        <end position="90"/>
    </location>
</feature>
<feature type="transmembrane region" description="Helical" evidence="6">
    <location>
        <begin position="147"/>
        <end position="172"/>
    </location>
</feature>